<feature type="transmembrane region" description="Helical" evidence="1">
    <location>
        <begin position="158"/>
        <end position="181"/>
    </location>
</feature>
<gene>
    <name evidence="2" type="ORF">H9828_02375</name>
</gene>
<keyword evidence="1" id="KW-0812">Transmembrane</keyword>
<dbReference type="AlphaFoldDB" id="A0A9D1YZU0"/>
<dbReference type="EMBL" id="DXDA01000019">
    <property type="protein sequence ID" value="HIY68247.1"/>
    <property type="molecule type" value="Genomic_DNA"/>
</dbReference>
<comment type="caution">
    <text evidence="2">The sequence shown here is derived from an EMBL/GenBank/DDBJ whole genome shotgun (WGS) entry which is preliminary data.</text>
</comment>
<sequence length="195" mass="21409">MASAPGKRIYPGRWVRPEWLGGSPEWTAGLRRHPSALWVAAGLLTLCALLPVVAFPALYVAAAACGAFYLDNEPLELLRLPGLSAGRLLVRKVLTAWRNYFLLTLPFTLLAILAHPRTAWIAAAWVPLAALALLYAVVAKYAHYVPESPRQQPLAARFGSAGFLVPVLLPLSLALTVSYALRAERNLNRYLHDYD</sequence>
<reference evidence="2" key="1">
    <citation type="journal article" date="2021" name="PeerJ">
        <title>Extensive microbial diversity within the chicken gut microbiome revealed by metagenomics and culture.</title>
        <authorList>
            <person name="Gilroy R."/>
            <person name="Ravi A."/>
            <person name="Getino M."/>
            <person name="Pursley I."/>
            <person name="Horton D.L."/>
            <person name="Alikhan N.F."/>
            <person name="Baker D."/>
            <person name="Gharbi K."/>
            <person name="Hall N."/>
            <person name="Watson M."/>
            <person name="Adriaenssens E.M."/>
            <person name="Foster-Nyarko E."/>
            <person name="Jarju S."/>
            <person name="Secka A."/>
            <person name="Antonio M."/>
            <person name="Oren A."/>
            <person name="Chaudhuri R.R."/>
            <person name="La Ragione R."/>
            <person name="Hildebrand F."/>
            <person name="Pallen M.J."/>
        </authorList>
    </citation>
    <scope>NUCLEOTIDE SEQUENCE</scope>
    <source>
        <strain evidence="2">5134</strain>
    </source>
</reference>
<organism evidence="2 3">
    <name type="scientific">Candidatus Alistipes intestinigallinarum</name>
    <dbReference type="NCBI Taxonomy" id="2838440"/>
    <lineage>
        <taxon>Bacteria</taxon>
        <taxon>Pseudomonadati</taxon>
        <taxon>Bacteroidota</taxon>
        <taxon>Bacteroidia</taxon>
        <taxon>Bacteroidales</taxon>
        <taxon>Rikenellaceae</taxon>
        <taxon>Alistipes</taxon>
    </lineage>
</organism>
<reference evidence="2" key="2">
    <citation type="submission" date="2021-04" db="EMBL/GenBank/DDBJ databases">
        <authorList>
            <person name="Gilroy R."/>
        </authorList>
    </citation>
    <scope>NUCLEOTIDE SEQUENCE</scope>
    <source>
        <strain evidence="2">5134</strain>
    </source>
</reference>
<keyword evidence="1" id="KW-1133">Transmembrane helix</keyword>
<evidence type="ECO:0000313" key="2">
    <source>
        <dbReference type="EMBL" id="HIY68247.1"/>
    </source>
</evidence>
<evidence type="ECO:0000256" key="1">
    <source>
        <dbReference type="SAM" id="Phobius"/>
    </source>
</evidence>
<keyword evidence="1" id="KW-0472">Membrane</keyword>
<feature type="transmembrane region" description="Helical" evidence="1">
    <location>
        <begin position="37"/>
        <end position="70"/>
    </location>
</feature>
<accession>A0A9D1YZU0</accession>
<protein>
    <submittedName>
        <fullName evidence="2">Uncharacterized protein</fullName>
    </submittedName>
</protein>
<feature type="transmembrane region" description="Helical" evidence="1">
    <location>
        <begin position="97"/>
        <end position="114"/>
    </location>
</feature>
<dbReference type="Proteomes" id="UP000886844">
    <property type="component" value="Unassembled WGS sequence"/>
</dbReference>
<proteinExistence type="predicted"/>
<evidence type="ECO:0000313" key="3">
    <source>
        <dbReference type="Proteomes" id="UP000886844"/>
    </source>
</evidence>
<feature type="transmembrane region" description="Helical" evidence="1">
    <location>
        <begin position="119"/>
        <end position="138"/>
    </location>
</feature>
<name>A0A9D1YZU0_9BACT</name>